<sequence>MKYRILIYCLIAIIAFSSFNTYENSDYIEYHKQITKAEKFLSEQQFVKALITYEQVFKHYEFVFLRDYKVASQLAFYLGDKKKAFDFIKMGIAAGWELKDLKKNNFLKSLQNNPEWSTIIQSYDNLRSSYERRIDWSLREHVHLMFKKDQKKALGALFRIGNKAQEKYGTMKFAPHSENQMLELIDILNNQGYPGEKLIGNDFWMSTIISHHNSISLEYNKKDTLYVFIKPKLVTAIEKGNISPYEFALIDDWQIAVSSKRTMPGYGFLQSPVDSTLSKTNQLRQKIGLRTINIRNKLVTIERNTGMNFYLPDWVNGSIKIE</sequence>
<evidence type="ECO:0000313" key="1">
    <source>
        <dbReference type="EMBL" id="MDT0553775.1"/>
    </source>
</evidence>
<accession>A0ABU2Y6F1</accession>
<gene>
    <name evidence="1" type="ORF">RM519_11000</name>
</gene>
<keyword evidence="2" id="KW-1185">Reference proteome</keyword>
<dbReference type="RefSeq" id="WP_311593860.1">
    <property type="nucleotide sequence ID" value="NZ_JAVRHV010000005.1"/>
</dbReference>
<evidence type="ECO:0008006" key="3">
    <source>
        <dbReference type="Google" id="ProtNLM"/>
    </source>
</evidence>
<reference evidence="1 2" key="1">
    <citation type="submission" date="2023-09" db="EMBL/GenBank/DDBJ databases">
        <authorList>
            <person name="Rey-Velasco X."/>
        </authorList>
    </citation>
    <scope>NUCLEOTIDE SEQUENCE [LARGE SCALE GENOMIC DNA]</scope>
    <source>
        <strain evidence="1 2">P050</strain>
    </source>
</reference>
<comment type="caution">
    <text evidence="1">The sequence shown here is derived from an EMBL/GenBank/DDBJ whole genome shotgun (WGS) entry which is preliminary data.</text>
</comment>
<dbReference type="Proteomes" id="UP001252186">
    <property type="component" value="Unassembled WGS sequence"/>
</dbReference>
<dbReference type="EMBL" id="JAVRHV010000005">
    <property type="protein sequence ID" value="MDT0553775.1"/>
    <property type="molecule type" value="Genomic_DNA"/>
</dbReference>
<evidence type="ECO:0000313" key="2">
    <source>
        <dbReference type="Proteomes" id="UP001252186"/>
    </source>
</evidence>
<name>A0ABU2Y6F1_9FLAO</name>
<protein>
    <recommendedName>
        <fullName evidence="3">Tetratricopeptide repeat protein</fullName>
    </recommendedName>
</protein>
<organism evidence="1 2">
    <name type="scientific">Urechidicola vernalis</name>
    <dbReference type="NCBI Taxonomy" id="3075600"/>
    <lineage>
        <taxon>Bacteria</taxon>
        <taxon>Pseudomonadati</taxon>
        <taxon>Bacteroidota</taxon>
        <taxon>Flavobacteriia</taxon>
        <taxon>Flavobacteriales</taxon>
        <taxon>Flavobacteriaceae</taxon>
        <taxon>Urechidicola</taxon>
    </lineage>
</organism>
<proteinExistence type="predicted"/>